<evidence type="ECO:0000313" key="9">
    <source>
        <dbReference type="Proteomes" id="UP000308652"/>
    </source>
</evidence>
<comment type="similarity">
    <text evidence="2">Belongs to the mitochondrion-specific ribosomal protein mL41 family.</text>
</comment>
<dbReference type="GO" id="GO:0005762">
    <property type="term" value="C:mitochondrial large ribosomal subunit"/>
    <property type="evidence" value="ECO:0007669"/>
    <property type="project" value="InterPro"/>
</dbReference>
<dbReference type="EMBL" id="ML213597">
    <property type="protein sequence ID" value="TFK40108.1"/>
    <property type="molecule type" value="Genomic_DNA"/>
</dbReference>
<keyword evidence="3" id="KW-0809">Transit peptide</keyword>
<dbReference type="GO" id="GO:0006412">
    <property type="term" value="P:translation"/>
    <property type="evidence" value="ECO:0007669"/>
    <property type="project" value="TreeGrafter"/>
</dbReference>
<dbReference type="PANTHER" id="PTHR21338">
    <property type="entry name" value="MITOCHONDRIAL RIBOSOMAL PROTEIN L41"/>
    <property type="match status" value="1"/>
</dbReference>
<dbReference type="AlphaFoldDB" id="A0A5C3M8D3"/>
<sequence length="169" mass="18831">MFPTVARLSKASRRPLTPKRGNKDFYKGTRQAFLPGGHRTGAPGVHVIRGSAKYRLEDEKVRVYVAPPLADIESSPLRPYVYVAEHLKRSEARSIFGRFPSKRGLTPEYFLQVARGYTFERQSGRGMKRDKGDGGKELIIPDVKEVIGGKEILLEGSAKDKAESESLKA</sequence>
<dbReference type="Pfam" id="PF09809">
    <property type="entry name" value="MRP-L27"/>
    <property type="match status" value="1"/>
</dbReference>
<proteinExistence type="inferred from homology"/>
<comment type="subcellular location">
    <subcellularLocation>
        <location evidence="1">Mitochondrion</location>
    </subcellularLocation>
</comment>
<protein>
    <recommendedName>
        <fullName evidence="10">Mitochondrial ribosomal protein L27-domain-containing protein</fullName>
    </recommendedName>
</protein>
<evidence type="ECO:0000256" key="2">
    <source>
        <dbReference type="ARBA" id="ARBA00010152"/>
    </source>
</evidence>
<evidence type="ECO:0000256" key="5">
    <source>
        <dbReference type="ARBA" id="ARBA00023128"/>
    </source>
</evidence>
<organism evidence="8 9">
    <name type="scientific">Crucibulum laeve</name>
    <dbReference type="NCBI Taxonomy" id="68775"/>
    <lineage>
        <taxon>Eukaryota</taxon>
        <taxon>Fungi</taxon>
        <taxon>Dikarya</taxon>
        <taxon>Basidiomycota</taxon>
        <taxon>Agaricomycotina</taxon>
        <taxon>Agaricomycetes</taxon>
        <taxon>Agaricomycetidae</taxon>
        <taxon>Agaricales</taxon>
        <taxon>Agaricineae</taxon>
        <taxon>Nidulariaceae</taxon>
        <taxon>Crucibulum</taxon>
    </lineage>
</organism>
<evidence type="ECO:0000256" key="4">
    <source>
        <dbReference type="ARBA" id="ARBA00022980"/>
    </source>
</evidence>
<evidence type="ECO:0000256" key="6">
    <source>
        <dbReference type="ARBA" id="ARBA00023274"/>
    </source>
</evidence>
<evidence type="ECO:0000256" key="7">
    <source>
        <dbReference type="SAM" id="MobiDB-lite"/>
    </source>
</evidence>
<evidence type="ECO:0000256" key="1">
    <source>
        <dbReference type="ARBA" id="ARBA00004173"/>
    </source>
</evidence>
<dbReference type="GO" id="GO:0003735">
    <property type="term" value="F:structural constituent of ribosome"/>
    <property type="evidence" value="ECO:0007669"/>
    <property type="project" value="InterPro"/>
</dbReference>
<keyword evidence="4" id="KW-0689">Ribosomal protein</keyword>
<feature type="region of interest" description="Disordered" evidence="7">
    <location>
        <begin position="1"/>
        <end position="27"/>
    </location>
</feature>
<dbReference type="PANTHER" id="PTHR21338:SF0">
    <property type="entry name" value="LARGE RIBOSOMAL SUBUNIT PROTEIN ML41"/>
    <property type="match status" value="1"/>
</dbReference>
<keyword evidence="6" id="KW-0687">Ribonucleoprotein</keyword>
<dbReference type="OrthoDB" id="408933at2759"/>
<evidence type="ECO:0000313" key="8">
    <source>
        <dbReference type="EMBL" id="TFK40108.1"/>
    </source>
</evidence>
<dbReference type="InterPro" id="IPR019189">
    <property type="entry name" value="Ribosomal_mL41"/>
</dbReference>
<accession>A0A5C3M8D3</accession>
<reference evidence="8 9" key="1">
    <citation type="journal article" date="2019" name="Nat. Ecol. Evol.">
        <title>Megaphylogeny resolves global patterns of mushroom evolution.</title>
        <authorList>
            <person name="Varga T."/>
            <person name="Krizsan K."/>
            <person name="Foldi C."/>
            <person name="Dima B."/>
            <person name="Sanchez-Garcia M."/>
            <person name="Sanchez-Ramirez S."/>
            <person name="Szollosi G.J."/>
            <person name="Szarkandi J.G."/>
            <person name="Papp V."/>
            <person name="Albert L."/>
            <person name="Andreopoulos W."/>
            <person name="Angelini C."/>
            <person name="Antonin V."/>
            <person name="Barry K.W."/>
            <person name="Bougher N.L."/>
            <person name="Buchanan P."/>
            <person name="Buyck B."/>
            <person name="Bense V."/>
            <person name="Catcheside P."/>
            <person name="Chovatia M."/>
            <person name="Cooper J."/>
            <person name="Damon W."/>
            <person name="Desjardin D."/>
            <person name="Finy P."/>
            <person name="Geml J."/>
            <person name="Haridas S."/>
            <person name="Hughes K."/>
            <person name="Justo A."/>
            <person name="Karasinski D."/>
            <person name="Kautmanova I."/>
            <person name="Kiss B."/>
            <person name="Kocsube S."/>
            <person name="Kotiranta H."/>
            <person name="LaButti K.M."/>
            <person name="Lechner B.E."/>
            <person name="Liimatainen K."/>
            <person name="Lipzen A."/>
            <person name="Lukacs Z."/>
            <person name="Mihaltcheva S."/>
            <person name="Morgado L.N."/>
            <person name="Niskanen T."/>
            <person name="Noordeloos M.E."/>
            <person name="Ohm R.A."/>
            <person name="Ortiz-Santana B."/>
            <person name="Ovrebo C."/>
            <person name="Racz N."/>
            <person name="Riley R."/>
            <person name="Savchenko A."/>
            <person name="Shiryaev A."/>
            <person name="Soop K."/>
            <person name="Spirin V."/>
            <person name="Szebenyi C."/>
            <person name="Tomsovsky M."/>
            <person name="Tulloss R.E."/>
            <person name="Uehling J."/>
            <person name="Grigoriev I.V."/>
            <person name="Vagvolgyi C."/>
            <person name="Papp T."/>
            <person name="Martin F.M."/>
            <person name="Miettinen O."/>
            <person name="Hibbett D.S."/>
            <person name="Nagy L.G."/>
        </authorList>
    </citation>
    <scope>NUCLEOTIDE SEQUENCE [LARGE SCALE GENOMIC DNA]</scope>
    <source>
        <strain evidence="8 9">CBS 166.37</strain>
    </source>
</reference>
<evidence type="ECO:0000256" key="3">
    <source>
        <dbReference type="ARBA" id="ARBA00022946"/>
    </source>
</evidence>
<name>A0A5C3M8D3_9AGAR</name>
<keyword evidence="5" id="KW-0496">Mitochondrion</keyword>
<evidence type="ECO:0008006" key="10">
    <source>
        <dbReference type="Google" id="ProtNLM"/>
    </source>
</evidence>
<keyword evidence="9" id="KW-1185">Reference proteome</keyword>
<gene>
    <name evidence="8" type="ORF">BDQ12DRAFT_680368</name>
</gene>
<dbReference type="Proteomes" id="UP000308652">
    <property type="component" value="Unassembled WGS sequence"/>
</dbReference>